<dbReference type="PANTHER" id="PTHR23232:SF158">
    <property type="entry name" value="KRAB DOMAIN-CONTAINING PROTEIN 5"/>
    <property type="match status" value="1"/>
</dbReference>
<evidence type="ECO:0000256" key="1">
    <source>
        <dbReference type="SAM" id="MobiDB-lite"/>
    </source>
</evidence>
<proteinExistence type="predicted"/>
<sequence length="147" mass="16886">MAISQEQLTFKDVAVEFSQEEWECLDPAQRAFYMDVMVETLRNLISVDISHIHVVKKLQPIASSDRGDAFQTVTLERKESPEMKYFCFTEIQEDDFGCQWKNDERNYKGMPVIYKENVTHRRDRQGSPEAAMWGAMGSSASATSMST</sequence>
<dbReference type="GO" id="GO:0006355">
    <property type="term" value="P:regulation of DNA-templated transcription"/>
    <property type="evidence" value="ECO:0007669"/>
    <property type="project" value="InterPro"/>
</dbReference>
<dbReference type="Gene3D" id="6.10.140.140">
    <property type="match status" value="1"/>
</dbReference>
<protein>
    <submittedName>
        <fullName evidence="4">Zinc finger protein 665-like isoform X3</fullName>
    </submittedName>
</protein>
<dbReference type="InterPro" id="IPR036051">
    <property type="entry name" value="KRAB_dom_sf"/>
</dbReference>
<dbReference type="PROSITE" id="PS50805">
    <property type="entry name" value="KRAB"/>
    <property type="match status" value="1"/>
</dbReference>
<organism evidence="3 4">
    <name type="scientific">Bos indicus</name>
    <name type="common">Zebu</name>
    <dbReference type="NCBI Taxonomy" id="9915"/>
    <lineage>
        <taxon>Eukaryota</taxon>
        <taxon>Metazoa</taxon>
        <taxon>Chordata</taxon>
        <taxon>Craniata</taxon>
        <taxon>Vertebrata</taxon>
        <taxon>Euteleostomi</taxon>
        <taxon>Mammalia</taxon>
        <taxon>Eutheria</taxon>
        <taxon>Laurasiatheria</taxon>
        <taxon>Artiodactyla</taxon>
        <taxon>Ruminantia</taxon>
        <taxon>Pecora</taxon>
        <taxon>Bovidae</taxon>
        <taxon>Bovinae</taxon>
        <taxon>Bos</taxon>
    </lineage>
</organism>
<dbReference type="GeneID" id="109572020"/>
<dbReference type="AlphaFoldDB" id="A0A6P5D7A8"/>
<feature type="compositionally biased region" description="Low complexity" evidence="1">
    <location>
        <begin position="130"/>
        <end position="147"/>
    </location>
</feature>
<feature type="region of interest" description="Disordered" evidence="1">
    <location>
        <begin position="120"/>
        <end position="147"/>
    </location>
</feature>
<dbReference type="Proteomes" id="UP001652663">
    <property type="component" value="Chromosome 18"/>
</dbReference>
<dbReference type="RefSeq" id="XP_019834113.2">
    <property type="nucleotide sequence ID" value="XM_019978554.2"/>
</dbReference>
<reference evidence="4" key="1">
    <citation type="submission" date="2025-08" db="UniProtKB">
        <authorList>
            <consortium name="RefSeq"/>
        </authorList>
    </citation>
    <scope>IDENTIFICATION</scope>
    <source>
        <tissue evidence="4">Blood</tissue>
    </source>
</reference>
<feature type="domain" description="KRAB" evidence="2">
    <location>
        <begin position="8"/>
        <end position="83"/>
    </location>
</feature>
<dbReference type="InterPro" id="IPR001909">
    <property type="entry name" value="KRAB"/>
</dbReference>
<dbReference type="CDD" id="cd07765">
    <property type="entry name" value="KRAB_A-box"/>
    <property type="match status" value="1"/>
</dbReference>
<accession>A0A6P5D7A8</accession>
<name>A0A6P5D7A8_BOSIN</name>
<dbReference type="Pfam" id="PF01352">
    <property type="entry name" value="KRAB"/>
    <property type="match status" value="1"/>
</dbReference>
<dbReference type="SMART" id="SM00349">
    <property type="entry name" value="KRAB"/>
    <property type="match status" value="1"/>
</dbReference>
<dbReference type="SUPFAM" id="SSF109640">
    <property type="entry name" value="KRAB domain (Kruppel-associated box)"/>
    <property type="match status" value="1"/>
</dbReference>
<evidence type="ECO:0000313" key="3">
    <source>
        <dbReference type="Proteomes" id="UP001652663"/>
    </source>
</evidence>
<gene>
    <name evidence="4" type="primary">LOC109572020</name>
</gene>
<evidence type="ECO:0000259" key="2">
    <source>
        <dbReference type="PROSITE" id="PS50805"/>
    </source>
</evidence>
<dbReference type="InterPro" id="IPR050169">
    <property type="entry name" value="Krueppel_C2H2_ZnF"/>
</dbReference>
<dbReference type="PANTHER" id="PTHR23232">
    <property type="entry name" value="KRAB DOMAIN C2H2 ZINC FINGER"/>
    <property type="match status" value="1"/>
</dbReference>
<evidence type="ECO:0000313" key="4">
    <source>
        <dbReference type="RefSeq" id="XP_019834113.2"/>
    </source>
</evidence>
<keyword evidence="3" id="KW-1185">Reference proteome</keyword>